<dbReference type="EMBL" id="PYGD01000006">
    <property type="protein sequence ID" value="PSK91170.1"/>
    <property type="molecule type" value="Genomic_DNA"/>
</dbReference>
<dbReference type="AlphaFoldDB" id="A0A2P8D1R4"/>
<name>A0A2P8D1R4_9BACT</name>
<feature type="domain" description="Fibronectin type-III" evidence="4">
    <location>
        <begin position="539"/>
        <end position="632"/>
    </location>
</feature>
<evidence type="ECO:0000313" key="6">
    <source>
        <dbReference type="Proteomes" id="UP000240572"/>
    </source>
</evidence>
<dbReference type="InterPro" id="IPR022409">
    <property type="entry name" value="PKD/Chitinase_dom"/>
</dbReference>
<evidence type="ECO:0000259" key="4">
    <source>
        <dbReference type="PROSITE" id="PS50853"/>
    </source>
</evidence>
<dbReference type="InterPro" id="IPR044023">
    <property type="entry name" value="Ig_7"/>
</dbReference>
<dbReference type="PROSITE" id="PS50093">
    <property type="entry name" value="PKD"/>
    <property type="match status" value="1"/>
</dbReference>
<gene>
    <name evidence="5" type="ORF">B0I18_106182</name>
</gene>
<dbReference type="InterPro" id="IPR013783">
    <property type="entry name" value="Ig-like_fold"/>
</dbReference>
<keyword evidence="2" id="KW-0732">Signal</keyword>
<feature type="chain" id="PRO_5015164449" evidence="2">
    <location>
        <begin position="27"/>
        <end position="1092"/>
    </location>
</feature>
<dbReference type="SUPFAM" id="SSF49299">
    <property type="entry name" value="PKD domain"/>
    <property type="match status" value="1"/>
</dbReference>
<dbReference type="Gene3D" id="2.60.40.10">
    <property type="entry name" value="Immunoglobulins"/>
    <property type="match status" value="2"/>
</dbReference>
<organism evidence="5 6">
    <name type="scientific">Taibaiella chishuiensis</name>
    <dbReference type="NCBI Taxonomy" id="1434707"/>
    <lineage>
        <taxon>Bacteria</taxon>
        <taxon>Pseudomonadati</taxon>
        <taxon>Bacteroidota</taxon>
        <taxon>Chitinophagia</taxon>
        <taxon>Chitinophagales</taxon>
        <taxon>Chitinophagaceae</taxon>
        <taxon>Taibaiella</taxon>
    </lineage>
</organism>
<dbReference type="Pfam" id="PF18911">
    <property type="entry name" value="PKD_4"/>
    <property type="match status" value="1"/>
</dbReference>
<feature type="region of interest" description="Disordered" evidence="1">
    <location>
        <begin position="494"/>
        <end position="515"/>
    </location>
</feature>
<dbReference type="SUPFAM" id="SSF49265">
    <property type="entry name" value="Fibronectin type III"/>
    <property type="match status" value="1"/>
</dbReference>
<dbReference type="SMART" id="SM00089">
    <property type="entry name" value="PKD"/>
    <property type="match status" value="1"/>
</dbReference>
<dbReference type="PROSITE" id="PS50853">
    <property type="entry name" value="FN3"/>
    <property type="match status" value="1"/>
</dbReference>
<feature type="signal peptide" evidence="2">
    <location>
        <begin position="1"/>
        <end position="26"/>
    </location>
</feature>
<dbReference type="Pfam" id="PF18962">
    <property type="entry name" value="Por_Secre_tail"/>
    <property type="match status" value="1"/>
</dbReference>
<dbReference type="InterPro" id="IPR003961">
    <property type="entry name" value="FN3_dom"/>
</dbReference>
<reference evidence="5 6" key="1">
    <citation type="submission" date="2018-03" db="EMBL/GenBank/DDBJ databases">
        <title>Genomic Encyclopedia of Type Strains, Phase III (KMG-III): the genomes of soil and plant-associated and newly described type strains.</title>
        <authorList>
            <person name="Whitman W."/>
        </authorList>
    </citation>
    <scope>NUCLEOTIDE SEQUENCE [LARGE SCALE GENOMIC DNA]</scope>
    <source>
        <strain evidence="5 6">CGMCC 1.12700</strain>
    </source>
</reference>
<dbReference type="InterPro" id="IPR026444">
    <property type="entry name" value="Secre_tail"/>
</dbReference>
<evidence type="ECO:0000256" key="2">
    <source>
        <dbReference type="SAM" id="SignalP"/>
    </source>
</evidence>
<protein>
    <submittedName>
        <fullName evidence="5">Putative secreted protein (Por secretion system target)</fullName>
    </submittedName>
</protein>
<comment type="caution">
    <text evidence="5">The sequence shown here is derived from an EMBL/GenBank/DDBJ whole genome shotgun (WGS) entry which is preliminary data.</text>
</comment>
<proteinExistence type="predicted"/>
<evidence type="ECO:0000313" key="5">
    <source>
        <dbReference type="EMBL" id="PSK91170.1"/>
    </source>
</evidence>
<evidence type="ECO:0000259" key="3">
    <source>
        <dbReference type="PROSITE" id="PS50093"/>
    </source>
</evidence>
<dbReference type="NCBIfam" id="TIGR04183">
    <property type="entry name" value="Por_Secre_tail"/>
    <property type="match status" value="1"/>
</dbReference>
<dbReference type="CDD" id="cd00146">
    <property type="entry name" value="PKD"/>
    <property type="match status" value="1"/>
</dbReference>
<sequence>MSENYITKQMLLLLFATTFFSLTAPAQVPGNLKEAGTASTPVCGNRSRLDQRWGKAGIFGGYTPAQEILEKRSRTTKHFSNGNGTATAQVMPGGIHYQDALGAWQDIDMAITSNPALNNPYRYVNLTNEVKSFFPGTAGVAPVKLQAGAQLSFEWWKNPKHTYKDANTLREYVPHAQAAVVAADGSNLTYPGIYPNITEEFVVVNGGVENNTIIHALSPDIAGLSANGQVAFSQFIPLKSGWQVISSTGQVHHSNFETNSFSILVPGNPEQINFGDIIVFDHGITREEVFDIIGLPAEKRSAQQQLLINKHVYRGSYQVTFVQGGIEVSSSIGAAWLQASGRVFPVTIDPVVTIGTTTGGTTTYCTLVHLYGYQRNAELYLQSEIGAYGNITAIEYYKNNTAASRTKPTKVWMRTTTATTVPAAPGVAWNSTTYTGGLSTLFDGNTTQDNTVGWKMITLTTPFSYTADNLMIMVKSDYGGSGSAQGIAGNSSIANRSAARNQDGTDPAETSLATPNGTLYKLSDVRITYTTSTPVLCAVPTAPTATAVTATTASLNWTQTGTPPQWQIKYGPAGFNVNTAGTSIFTPSKPYTLNPPLTPATAYSYYVRAACGPGDTSAWSAVTNFTTACVPPVITSQRDSFNCGPGTVVLSATASAGGGIKWYAALTGGTALFTGNVFTTPSLTTTTTYYIAAASGTCESTPRQAVVATVRPVPVVNIGNDTTICPGITYTLNAGNPGAGYAWSTGASTQSITASTPGNYSVTVTMNSCKNTDTLKITAGVVPQNNLPATLDLCQGSTATLDAGNTGSSYLWSPGAATTQTIEVTTGGIKSVAIKSTTGCVINSSTDVTMRPLPVVNLGRDTAFCRGNTLLLDAGNPGAGFLWNTGVTSQTLNVNTTGMYSVLVTDHYSCKQSDTIHIIVKANPSGMINAIYGDTATYTFNINNPKFITTYTWDFGDGSPRADGPQVQHRYTRNGIYTVSVKLAGDCNDSLLQSRTVDVFDGQGTGIAGREEGAGLLLYPNPATTRITVAHRNAAWQPVAYRIVNTLGVTLLTGRMTGNTQHIPVASLAPGVYFIHIVTGKGQLSRKFEILK</sequence>
<feature type="domain" description="PKD" evidence="3">
    <location>
        <begin position="944"/>
        <end position="999"/>
    </location>
</feature>
<accession>A0A2P8D1R4</accession>
<dbReference type="Pfam" id="PF00041">
    <property type="entry name" value="fn3"/>
    <property type="match status" value="1"/>
</dbReference>
<dbReference type="InterPro" id="IPR036116">
    <property type="entry name" value="FN3_sf"/>
</dbReference>
<dbReference type="Pfam" id="PF19081">
    <property type="entry name" value="Ig_7"/>
    <property type="match status" value="1"/>
</dbReference>
<evidence type="ECO:0000256" key="1">
    <source>
        <dbReference type="SAM" id="MobiDB-lite"/>
    </source>
</evidence>
<keyword evidence="6" id="KW-1185">Reference proteome</keyword>
<dbReference type="Proteomes" id="UP000240572">
    <property type="component" value="Unassembled WGS sequence"/>
</dbReference>
<dbReference type="OrthoDB" id="644614at2"/>
<dbReference type="RefSeq" id="WP_106523770.1">
    <property type="nucleotide sequence ID" value="NZ_PYGD01000006.1"/>
</dbReference>
<feature type="compositionally biased region" description="Polar residues" evidence="1">
    <location>
        <begin position="494"/>
        <end position="504"/>
    </location>
</feature>
<dbReference type="InterPro" id="IPR035986">
    <property type="entry name" value="PKD_dom_sf"/>
</dbReference>
<dbReference type="InterPro" id="IPR000601">
    <property type="entry name" value="PKD_dom"/>
</dbReference>